<dbReference type="EMBL" id="FZOF01000018">
    <property type="protein sequence ID" value="SNT25892.1"/>
    <property type="molecule type" value="Genomic_DNA"/>
</dbReference>
<dbReference type="Proteomes" id="UP000198280">
    <property type="component" value="Unassembled WGS sequence"/>
</dbReference>
<dbReference type="SUPFAM" id="SSF52499">
    <property type="entry name" value="Isochorismatase-like hydrolases"/>
    <property type="match status" value="1"/>
</dbReference>
<protein>
    <submittedName>
        <fullName evidence="3">Nicotinamidase-related amidase</fullName>
    </submittedName>
</protein>
<evidence type="ECO:0000259" key="2">
    <source>
        <dbReference type="Pfam" id="PF00857"/>
    </source>
</evidence>
<dbReference type="Pfam" id="PF00857">
    <property type="entry name" value="Isochorismatase"/>
    <property type="match status" value="1"/>
</dbReference>
<evidence type="ECO:0000313" key="4">
    <source>
        <dbReference type="Proteomes" id="UP000198280"/>
    </source>
</evidence>
<reference evidence="3 4" key="1">
    <citation type="submission" date="2017-06" db="EMBL/GenBank/DDBJ databases">
        <authorList>
            <person name="Kim H.J."/>
            <person name="Triplett B.A."/>
        </authorList>
    </citation>
    <scope>NUCLEOTIDE SEQUENCE [LARGE SCALE GENOMIC DNA]</scope>
    <source>
        <strain evidence="3 4">CGMCC 4.1858</strain>
    </source>
</reference>
<dbReference type="GO" id="GO:0016787">
    <property type="term" value="F:hydrolase activity"/>
    <property type="evidence" value="ECO:0007669"/>
    <property type="project" value="UniProtKB-KW"/>
</dbReference>
<name>A0A239L7B4_9ACTN</name>
<dbReference type="InterPro" id="IPR050272">
    <property type="entry name" value="Isochorismatase-like_hydrls"/>
</dbReference>
<evidence type="ECO:0000256" key="1">
    <source>
        <dbReference type="ARBA" id="ARBA00022801"/>
    </source>
</evidence>
<sequence length="173" mass="18127">MTRLEAQRTALVVIDLMERIVELPLAPRSGEEVVLASLGLAAAFREAGAPVVLVRVERPGVDEQPPGSELVEGLEREGDLVIVKRTVGAFHGTGLDGELRARGVDTLVVAGIATNMGVESTARAAADHGYELHFAEDAMTALSGAEHEAAVTLALPRFGTVAPAAELVKALWS</sequence>
<evidence type="ECO:0000313" key="3">
    <source>
        <dbReference type="EMBL" id="SNT25892.1"/>
    </source>
</evidence>
<organism evidence="3 4">
    <name type="scientific">Actinacidiphila glaucinigra</name>
    <dbReference type="NCBI Taxonomy" id="235986"/>
    <lineage>
        <taxon>Bacteria</taxon>
        <taxon>Bacillati</taxon>
        <taxon>Actinomycetota</taxon>
        <taxon>Actinomycetes</taxon>
        <taxon>Kitasatosporales</taxon>
        <taxon>Streptomycetaceae</taxon>
        <taxon>Actinacidiphila</taxon>
    </lineage>
</organism>
<dbReference type="PANTHER" id="PTHR43540:SF7">
    <property type="entry name" value="ISOCHORISMATASE FAMILY PROTEIN YECD"/>
    <property type="match status" value="1"/>
</dbReference>
<proteinExistence type="predicted"/>
<dbReference type="AlphaFoldDB" id="A0A239L7B4"/>
<dbReference type="PANTHER" id="PTHR43540">
    <property type="entry name" value="PEROXYUREIDOACRYLATE/UREIDOACRYLATE AMIDOHYDROLASE-RELATED"/>
    <property type="match status" value="1"/>
</dbReference>
<dbReference type="RefSeq" id="WP_089226808.1">
    <property type="nucleotide sequence ID" value="NZ_CP108152.1"/>
</dbReference>
<keyword evidence="4" id="KW-1185">Reference proteome</keyword>
<dbReference type="Gene3D" id="3.40.50.850">
    <property type="entry name" value="Isochorismatase-like"/>
    <property type="match status" value="1"/>
</dbReference>
<gene>
    <name evidence="3" type="ORF">SAMN05216252_118115</name>
</gene>
<dbReference type="GeneID" id="95789780"/>
<dbReference type="CDD" id="cd00431">
    <property type="entry name" value="cysteine_hydrolases"/>
    <property type="match status" value="1"/>
</dbReference>
<feature type="domain" description="Isochorismatase-like" evidence="2">
    <location>
        <begin position="9"/>
        <end position="165"/>
    </location>
</feature>
<accession>A0A239L7B4</accession>
<dbReference type="OrthoDB" id="3174612at2"/>
<dbReference type="InterPro" id="IPR036380">
    <property type="entry name" value="Isochorismatase-like_sf"/>
</dbReference>
<dbReference type="InterPro" id="IPR000868">
    <property type="entry name" value="Isochorismatase-like_dom"/>
</dbReference>
<keyword evidence="1" id="KW-0378">Hydrolase</keyword>